<feature type="transmembrane region" description="Helical" evidence="1">
    <location>
        <begin position="135"/>
        <end position="152"/>
    </location>
</feature>
<evidence type="ECO:0000313" key="3">
    <source>
        <dbReference type="Proteomes" id="UP000238322"/>
    </source>
</evidence>
<keyword evidence="1" id="KW-0812">Transmembrane</keyword>
<proteinExistence type="predicted"/>
<dbReference type="AlphaFoldDB" id="A0A2S8FR54"/>
<evidence type="ECO:0000256" key="1">
    <source>
        <dbReference type="SAM" id="Phobius"/>
    </source>
</evidence>
<gene>
    <name evidence="2" type="ORF">C5Y83_14185</name>
</gene>
<evidence type="ECO:0000313" key="2">
    <source>
        <dbReference type="EMBL" id="PQO34652.1"/>
    </source>
</evidence>
<comment type="caution">
    <text evidence="2">The sequence shown here is derived from an EMBL/GenBank/DDBJ whole genome shotgun (WGS) entry which is preliminary data.</text>
</comment>
<feature type="transmembrane region" description="Helical" evidence="1">
    <location>
        <begin position="104"/>
        <end position="129"/>
    </location>
</feature>
<dbReference type="EMBL" id="PUHY01000010">
    <property type="protein sequence ID" value="PQO34652.1"/>
    <property type="molecule type" value="Genomic_DNA"/>
</dbReference>
<evidence type="ECO:0008006" key="4">
    <source>
        <dbReference type="Google" id="ProtNLM"/>
    </source>
</evidence>
<feature type="transmembrane region" description="Helical" evidence="1">
    <location>
        <begin position="51"/>
        <end position="70"/>
    </location>
</feature>
<dbReference type="RefSeq" id="WP_105330382.1">
    <property type="nucleotide sequence ID" value="NZ_PUHY01000010.1"/>
</dbReference>
<dbReference type="Proteomes" id="UP000238322">
    <property type="component" value="Unassembled WGS sequence"/>
</dbReference>
<reference evidence="2 3" key="1">
    <citation type="submission" date="2018-02" db="EMBL/GenBank/DDBJ databases">
        <title>Comparative genomes isolates from brazilian mangrove.</title>
        <authorList>
            <person name="Araujo J.E."/>
            <person name="Taketani R.G."/>
            <person name="Silva M.C.P."/>
            <person name="Loureco M.V."/>
            <person name="Andreote F.D."/>
        </authorList>
    </citation>
    <scope>NUCLEOTIDE SEQUENCE [LARGE SCALE GENOMIC DNA]</scope>
    <source>
        <strain evidence="2 3">Hex-1 MGV</strain>
    </source>
</reference>
<name>A0A2S8FR54_9BACT</name>
<dbReference type="OrthoDB" id="284719at2"/>
<keyword evidence="1" id="KW-1133">Transmembrane helix</keyword>
<keyword evidence="1" id="KW-0472">Membrane</keyword>
<protein>
    <recommendedName>
        <fullName evidence="4">DUF5673 domain-containing protein</fullName>
    </recommendedName>
</protein>
<accession>A0A2S8FR54</accession>
<feature type="transmembrane region" description="Helical" evidence="1">
    <location>
        <begin position="21"/>
        <end position="45"/>
    </location>
</feature>
<organism evidence="2 3">
    <name type="scientific">Blastopirellula marina</name>
    <dbReference type="NCBI Taxonomy" id="124"/>
    <lineage>
        <taxon>Bacteria</taxon>
        <taxon>Pseudomonadati</taxon>
        <taxon>Planctomycetota</taxon>
        <taxon>Planctomycetia</taxon>
        <taxon>Pirellulales</taxon>
        <taxon>Pirellulaceae</taxon>
        <taxon>Blastopirellula</taxon>
    </lineage>
</organism>
<sequence length="235" mass="26231">MSTKTSTETELQSIDERPQQFGLWGVFLFLSLAAILCAIFAPLVRTLPTESYLSVGTLILAQIGAIAFSCRRAIGQRQALLEHAGRRLGSGYKHGPFGPGWVKAFAICSIVGFFAIQLAFLGFFLFMAIPTFDWLMIWNVIMLANMGGNVLLKMRQAPAIGATEIFENGLAYAGCSFMSWQLLRVRLSRKREQALDITFHPPPRYASDTMVTLYVSDELREYLLKHHSEPEATES</sequence>